<dbReference type="InterPro" id="IPR010920">
    <property type="entry name" value="LSM_dom_sf"/>
</dbReference>
<dbReference type="Gene3D" id="2.30.30.60">
    <property type="match status" value="1"/>
</dbReference>
<keyword evidence="4 7" id="KW-0812">Transmembrane</keyword>
<feature type="domain" description="Mechanosensitive ion channel MscS C-terminal" evidence="9">
    <location>
        <begin position="186"/>
        <end position="269"/>
    </location>
</feature>
<sequence length="271" mass="29767">MDLYKATLVIYAELISWGRQGLRLIPRIVVAVLLLLLFTILSRWVKRWIAAGLNRVSNNQSLVNLTGAIVRSVVLAVGVFVALGVVGLEKTVTSLLAGAGVIALAIGFAFQDLTANFISGIVIALSRPIQVGDTVETNGFQGRVLDIKLRSIMLDNGQGQTVEIPSKDVFQKPIINFSRSGQRRIDVVAGVAYPDDLVRAQQAAQAAVRQLPFVLPHQPVDLLYRNFSDTQIQFVLSCWINPTHTEPLAAQSEVIKAIKRAFDQQQIRFRA</sequence>
<accession>A0A939K4N2</accession>
<dbReference type="Proteomes" id="UP000664034">
    <property type="component" value="Unassembled WGS sequence"/>
</dbReference>
<evidence type="ECO:0000313" key="11">
    <source>
        <dbReference type="EMBL" id="MBO0935575.1"/>
    </source>
</evidence>
<dbReference type="Gene3D" id="3.30.70.100">
    <property type="match status" value="1"/>
</dbReference>
<evidence type="ECO:0000259" key="10">
    <source>
        <dbReference type="Pfam" id="PF21088"/>
    </source>
</evidence>
<organism evidence="11 12">
    <name type="scientific">Fibrella rubiginis</name>
    <dbReference type="NCBI Taxonomy" id="2817060"/>
    <lineage>
        <taxon>Bacteria</taxon>
        <taxon>Pseudomonadati</taxon>
        <taxon>Bacteroidota</taxon>
        <taxon>Cytophagia</taxon>
        <taxon>Cytophagales</taxon>
        <taxon>Spirosomataceae</taxon>
        <taxon>Fibrella</taxon>
    </lineage>
</organism>
<gene>
    <name evidence="11" type="ORF">J2I47_03340</name>
</gene>
<reference evidence="11" key="1">
    <citation type="submission" date="2021-03" db="EMBL/GenBank/DDBJ databases">
        <title>Fibrella sp. HMF5335 genome sequencing and assembly.</title>
        <authorList>
            <person name="Kang H."/>
            <person name="Kim H."/>
            <person name="Bae S."/>
            <person name="Joh K."/>
        </authorList>
    </citation>
    <scope>NUCLEOTIDE SEQUENCE</scope>
    <source>
        <strain evidence="11">HMF5335</strain>
    </source>
</reference>
<dbReference type="SUPFAM" id="SSF82689">
    <property type="entry name" value="Mechanosensitive channel protein MscS (YggB), C-terminal domain"/>
    <property type="match status" value="1"/>
</dbReference>
<feature type="transmembrane region" description="Helical" evidence="7">
    <location>
        <begin position="92"/>
        <end position="110"/>
    </location>
</feature>
<dbReference type="SUPFAM" id="SSF82861">
    <property type="entry name" value="Mechanosensitive channel protein MscS (YggB), transmembrane region"/>
    <property type="match status" value="1"/>
</dbReference>
<dbReference type="Pfam" id="PF00924">
    <property type="entry name" value="MS_channel_2nd"/>
    <property type="match status" value="1"/>
</dbReference>
<keyword evidence="3" id="KW-1003">Cell membrane</keyword>
<evidence type="ECO:0000256" key="3">
    <source>
        <dbReference type="ARBA" id="ARBA00022475"/>
    </source>
</evidence>
<dbReference type="InterPro" id="IPR006685">
    <property type="entry name" value="MscS_channel_2nd"/>
</dbReference>
<dbReference type="GO" id="GO:0008381">
    <property type="term" value="F:mechanosensitive monoatomic ion channel activity"/>
    <property type="evidence" value="ECO:0007669"/>
    <property type="project" value="InterPro"/>
</dbReference>
<dbReference type="EMBL" id="JAFMYV010000001">
    <property type="protein sequence ID" value="MBO0935575.1"/>
    <property type="molecule type" value="Genomic_DNA"/>
</dbReference>
<dbReference type="AlphaFoldDB" id="A0A939K4N2"/>
<feature type="transmembrane region" description="Helical" evidence="7">
    <location>
        <begin position="62"/>
        <end position="86"/>
    </location>
</feature>
<keyword evidence="5 7" id="KW-1133">Transmembrane helix</keyword>
<dbReference type="PANTHER" id="PTHR30221:SF1">
    <property type="entry name" value="SMALL-CONDUCTANCE MECHANOSENSITIVE CHANNEL"/>
    <property type="match status" value="1"/>
</dbReference>
<feature type="domain" description="Mechanosensitive ion channel MscS" evidence="8">
    <location>
        <begin position="112"/>
        <end position="179"/>
    </location>
</feature>
<protein>
    <submittedName>
        <fullName evidence="11">Mechanosensitive ion channel family protein</fullName>
    </submittedName>
</protein>
<dbReference type="GO" id="GO:0005886">
    <property type="term" value="C:plasma membrane"/>
    <property type="evidence" value="ECO:0007669"/>
    <property type="project" value="UniProtKB-SubCell"/>
</dbReference>
<evidence type="ECO:0000256" key="2">
    <source>
        <dbReference type="ARBA" id="ARBA00008017"/>
    </source>
</evidence>
<dbReference type="PANTHER" id="PTHR30221">
    <property type="entry name" value="SMALL-CONDUCTANCE MECHANOSENSITIVE CHANNEL"/>
    <property type="match status" value="1"/>
</dbReference>
<evidence type="ECO:0000256" key="5">
    <source>
        <dbReference type="ARBA" id="ARBA00022989"/>
    </source>
</evidence>
<feature type="domain" description="Mechanosensitive ion channel transmembrane helices 2/3" evidence="10">
    <location>
        <begin position="70"/>
        <end position="111"/>
    </location>
</feature>
<evidence type="ECO:0000259" key="8">
    <source>
        <dbReference type="Pfam" id="PF00924"/>
    </source>
</evidence>
<evidence type="ECO:0000259" key="9">
    <source>
        <dbReference type="Pfam" id="PF21082"/>
    </source>
</evidence>
<dbReference type="InterPro" id="IPR049278">
    <property type="entry name" value="MS_channel_C"/>
</dbReference>
<dbReference type="InterPro" id="IPR011066">
    <property type="entry name" value="MscS_channel_C_sf"/>
</dbReference>
<dbReference type="Pfam" id="PF21082">
    <property type="entry name" value="MS_channel_3rd"/>
    <property type="match status" value="1"/>
</dbReference>
<proteinExistence type="inferred from homology"/>
<dbReference type="InterPro" id="IPR023408">
    <property type="entry name" value="MscS_beta-dom_sf"/>
</dbReference>
<keyword evidence="12" id="KW-1185">Reference proteome</keyword>
<dbReference type="Gene3D" id="1.10.287.1260">
    <property type="match status" value="1"/>
</dbReference>
<evidence type="ECO:0000256" key="1">
    <source>
        <dbReference type="ARBA" id="ARBA00004651"/>
    </source>
</evidence>
<evidence type="ECO:0000256" key="6">
    <source>
        <dbReference type="ARBA" id="ARBA00023136"/>
    </source>
</evidence>
<dbReference type="RefSeq" id="WP_207363117.1">
    <property type="nucleotide sequence ID" value="NZ_JAFMYV010000001.1"/>
</dbReference>
<evidence type="ECO:0000256" key="4">
    <source>
        <dbReference type="ARBA" id="ARBA00022692"/>
    </source>
</evidence>
<comment type="similarity">
    <text evidence="2">Belongs to the MscS (TC 1.A.23) family.</text>
</comment>
<evidence type="ECO:0000256" key="7">
    <source>
        <dbReference type="SAM" id="Phobius"/>
    </source>
</evidence>
<feature type="transmembrane region" description="Helical" evidence="7">
    <location>
        <begin position="24"/>
        <end position="41"/>
    </location>
</feature>
<dbReference type="SUPFAM" id="SSF50182">
    <property type="entry name" value="Sm-like ribonucleoproteins"/>
    <property type="match status" value="1"/>
</dbReference>
<dbReference type="Pfam" id="PF21088">
    <property type="entry name" value="MS_channel_1st"/>
    <property type="match status" value="1"/>
</dbReference>
<keyword evidence="6 7" id="KW-0472">Membrane</keyword>
<dbReference type="InterPro" id="IPR049142">
    <property type="entry name" value="MS_channel_1st"/>
</dbReference>
<comment type="caution">
    <text evidence="11">The sequence shown here is derived from an EMBL/GenBank/DDBJ whole genome shotgun (WGS) entry which is preliminary data.</text>
</comment>
<comment type="subcellular location">
    <subcellularLocation>
        <location evidence="1">Cell membrane</location>
        <topology evidence="1">Multi-pass membrane protein</topology>
    </subcellularLocation>
</comment>
<evidence type="ECO:0000313" key="12">
    <source>
        <dbReference type="Proteomes" id="UP000664034"/>
    </source>
</evidence>
<dbReference type="InterPro" id="IPR045275">
    <property type="entry name" value="MscS_archaea/bacteria_type"/>
</dbReference>
<name>A0A939K4N2_9BACT</name>
<dbReference type="InterPro" id="IPR011014">
    <property type="entry name" value="MscS_channel_TM-2"/>
</dbReference>